<evidence type="ECO:0000313" key="1">
    <source>
        <dbReference type="EMBL" id="KAL3754627.1"/>
    </source>
</evidence>
<evidence type="ECO:0000313" key="2">
    <source>
        <dbReference type="Proteomes" id="UP001634007"/>
    </source>
</evidence>
<keyword evidence="2" id="KW-1185">Reference proteome</keyword>
<sequence length="110" mass="12086">MAASSSSDAATLLQRYNAVQEAKKSKEDAQAAQDALAQTIHSINDKGVLILHTVAEAKAFTCLLAEYFEEGKRLSPTKVEISREVGDDAWRKMRTMLESAGLTLIYELPK</sequence>
<reference evidence="1 2" key="1">
    <citation type="submission" date="2024-11" db="EMBL/GenBank/DDBJ databases">
        <title>Chromosome-level genome assembly of Eucalyptus globulus Labill. provides insights into its genome evolution.</title>
        <authorList>
            <person name="Li X."/>
        </authorList>
    </citation>
    <scope>NUCLEOTIDE SEQUENCE [LARGE SCALE GENOMIC DNA]</scope>
    <source>
        <strain evidence="1">CL2024</strain>
        <tissue evidence="1">Fresh tender leaves</tissue>
    </source>
</reference>
<comment type="caution">
    <text evidence="1">The sequence shown here is derived from an EMBL/GenBank/DDBJ whole genome shotgun (WGS) entry which is preliminary data.</text>
</comment>
<dbReference type="AlphaFoldDB" id="A0ABD3LXD4"/>
<organism evidence="1 2">
    <name type="scientific">Eucalyptus globulus</name>
    <name type="common">Tasmanian blue gum</name>
    <dbReference type="NCBI Taxonomy" id="34317"/>
    <lineage>
        <taxon>Eukaryota</taxon>
        <taxon>Viridiplantae</taxon>
        <taxon>Streptophyta</taxon>
        <taxon>Embryophyta</taxon>
        <taxon>Tracheophyta</taxon>
        <taxon>Spermatophyta</taxon>
        <taxon>Magnoliopsida</taxon>
        <taxon>eudicotyledons</taxon>
        <taxon>Gunneridae</taxon>
        <taxon>Pentapetalae</taxon>
        <taxon>rosids</taxon>
        <taxon>malvids</taxon>
        <taxon>Myrtales</taxon>
        <taxon>Myrtaceae</taxon>
        <taxon>Myrtoideae</taxon>
        <taxon>Eucalypteae</taxon>
        <taxon>Eucalyptus</taxon>
    </lineage>
</organism>
<name>A0ABD3LXD4_EUCGL</name>
<gene>
    <name evidence="1" type="ORF">ACJRO7_001819</name>
</gene>
<protein>
    <submittedName>
        <fullName evidence="1">Uncharacterized protein</fullName>
    </submittedName>
</protein>
<proteinExistence type="predicted"/>
<dbReference type="EMBL" id="JBJKBG010000001">
    <property type="protein sequence ID" value="KAL3754627.1"/>
    <property type="molecule type" value="Genomic_DNA"/>
</dbReference>
<dbReference type="Proteomes" id="UP001634007">
    <property type="component" value="Unassembled WGS sequence"/>
</dbReference>
<accession>A0ABD3LXD4</accession>